<evidence type="ECO:0000256" key="1">
    <source>
        <dbReference type="ARBA" id="ARBA00000799"/>
    </source>
</evidence>
<evidence type="ECO:0000256" key="4">
    <source>
        <dbReference type="ARBA" id="ARBA00023235"/>
    </source>
</evidence>
<keyword evidence="4 7" id="KW-0413">Isomerase</keyword>
<comment type="caution">
    <text evidence="7">The sequence shown here is derived from an EMBL/GenBank/DDBJ whole genome shotgun (WGS) entry which is preliminary data.</text>
</comment>
<sequence length="394" mass="43944">MTISEEIKIQPIAQVINNAVAFGKKEGGAVAVWRIPGEDDIQLIVDFSAELKPTSDPLETKASGFVFAPFETSSDAYLVKADLHINLGSHKITTRPDYNVSTKTEKFLNFLEKEKATKAVASDIKISDTTGDKDKFIQLVSTSVKAIQEGKFQKVVPSRKKEITFDRPLNVGDNFLRLAKAYPSAFISLVFVPQAGVWMGATPELLISVKDNVFKSVALAGTQKYEEGTSLSNVAWTQKEIEEQALVGRYIINCFKKIRLREFEELGPKTVVAGNLLHLKTEYKVDMVATNFPDLGEIMLKLLHPTSAICGMPLEPAREFLIKHEHYDRKYFAGYLGPANFDGSTQLYVNLRCMHIEDNKATVFAGAGVTEDSQPEKEWTETEIKMNTLLNIIR</sequence>
<reference evidence="7 8" key="1">
    <citation type="submission" date="2019-02" db="EMBL/GenBank/DDBJ databases">
        <authorList>
            <person name="Goldberg S.R."/>
            <person name="Haltli B.A."/>
            <person name="Correa H."/>
            <person name="Russell K.G."/>
        </authorList>
    </citation>
    <scope>NUCLEOTIDE SEQUENCE [LARGE SCALE GENOMIC DNA]</scope>
    <source>
        <strain evidence="7 8">JCM 16186</strain>
    </source>
</reference>
<dbReference type="NCBIfam" id="TIGR00543">
    <property type="entry name" value="isochor_syn"/>
    <property type="match status" value="1"/>
</dbReference>
<dbReference type="EC" id="5.4.4.2" evidence="3"/>
<protein>
    <recommendedName>
        <fullName evidence="3">isochorismate synthase</fullName>
        <ecNumber evidence="3">5.4.4.2</ecNumber>
    </recommendedName>
    <alternativeName>
        <fullName evidence="5">Isochorismate mutase</fullName>
    </alternativeName>
</protein>
<gene>
    <name evidence="7" type="ORF">E1163_10605</name>
</gene>
<dbReference type="InterPro" id="IPR015890">
    <property type="entry name" value="Chorismate_C"/>
</dbReference>
<dbReference type="PANTHER" id="PTHR42839">
    <property type="entry name" value="ISOCHORISMATE SYNTHASE ENTC"/>
    <property type="match status" value="1"/>
</dbReference>
<feature type="domain" description="Chorismate-utilising enzyme C-terminal" evidence="6">
    <location>
        <begin position="133"/>
        <end position="385"/>
    </location>
</feature>
<dbReference type="InterPro" id="IPR005801">
    <property type="entry name" value="ADC_synthase"/>
</dbReference>
<name>A0ABW9RN11_9BACT</name>
<dbReference type="InterPro" id="IPR004561">
    <property type="entry name" value="IsoChor_synthase"/>
</dbReference>
<dbReference type="GO" id="GO:0008909">
    <property type="term" value="F:isochorismate synthase activity"/>
    <property type="evidence" value="ECO:0007669"/>
    <property type="project" value="UniProtKB-EC"/>
</dbReference>
<keyword evidence="8" id="KW-1185">Reference proteome</keyword>
<evidence type="ECO:0000256" key="5">
    <source>
        <dbReference type="ARBA" id="ARBA00041564"/>
    </source>
</evidence>
<evidence type="ECO:0000313" key="8">
    <source>
        <dbReference type="Proteomes" id="UP000798808"/>
    </source>
</evidence>
<evidence type="ECO:0000313" key="7">
    <source>
        <dbReference type="EMBL" id="MTI25393.1"/>
    </source>
</evidence>
<evidence type="ECO:0000256" key="2">
    <source>
        <dbReference type="ARBA" id="ARBA00005297"/>
    </source>
</evidence>
<dbReference type="RefSeq" id="WP_155171456.1">
    <property type="nucleotide sequence ID" value="NZ_BAAAFL010000053.1"/>
</dbReference>
<dbReference type="Pfam" id="PF00425">
    <property type="entry name" value="Chorismate_bind"/>
    <property type="match status" value="1"/>
</dbReference>
<proteinExistence type="inferred from homology"/>
<dbReference type="Proteomes" id="UP000798808">
    <property type="component" value="Unassembled WGS sequence"/>
</dbReference>
<dbReference type="PANTHER" id="PTHR42839:SF2">
    <property type="entry name" value="ISOCHORISMATE SYNTHASE ENTC"/>
    <property type="match status" value="1"/>
</dbReference>
<evidence type="ECO:0000256" key="3">
    <source>
        <dbReference type="ARBA" id="ARBA00012824"/>
    </source>
</evidence>
<accession>A0ABW9RN11</accession>
<comment type="similarity">
    <text evidence="2">Belongs to the isochorismate synthase family.</text>
</comment>
<dbReference type="SUPFAM" id="SSF56322">
    <property type="entry name" value="ADC synthase"/>
    <property type="match status" value="1"/>
</dbReference>
<dbReference type="EMBL" id="SMLW01000511">
    <property type="protein sequence ID" value="MTI25393.1"/>
    <property type="molecule type" value="Genomic_DNA"/>
</dbReference>
<evidence type="ECO:0000259" key="6">
    <source>
        <dbReference type="Pfam" id="PF00425"/>
    </source>
</evidence>
<organism evidence="7 8">
    <name type="scientific">Fulvivirga kasyanovii</name>
    <dbReference type="NCBI Taxonomy" id="396812"/>
    <lineage>
        <taxon>Bacteria</taxon>
        <taxon>Pseudomonadati</taxon>
        <taxon>Bacteroidota</taxon>
        <taxon>Cytophagia</taxon>
        <taxon>Cytophagales</taxon>
        <taxon>Fulvivirgaceae</taxon>
        <taxon>Fulvivirga</taxon>
    </lineage>
</organism>
<dbReference type="Gene3D" id="3.60.120.10">
    <property type="entry name" value="Anthranilate synthase"/>
    <property type="match status" value="1"/>
</dbReference>
<comment type="catalytic activity">
    <reaction evidence="1">
        <text>chorismate = isochorismate</text>
        <dbReference type="Rhea" id="RHEA:18985"/>
        <dbReference type="ChEBI" id="CHEBI:29748"/>
        <dbReference type="ChEBI" id="CHEBI:29780"/>
        <dbReference type="EC" id="5.4.4.2"/>
    </reaction>
</comment>